<dbReference type="PANTHER" id="PTHR43129">
    <property type="entry name" value="FOSMIDOMYCIN RESISTANCE PROTEIN"/>
    <property type="match status" value="1"/>
</dbReference>
<feature type="transmembrane region" description="Helical" evidence="5">
    <location>
        <begin position="20"/>
        <end position="46"/>
    </location>
</feature>
<feature type="transmembrane region" description="Helical" evidence="5">
    <location>
        <begin position="229"/>
        <end position="255"/>
    </location>
</feature>
<protein>
    <submittedName>
        <fullName evidence="7">MFS transporter</fullName>
    </submittedName>
</protein>
<dbReference type="InterPro" id="IPR024989">
    <property type="entry name" value="MFS_assoc_dom"/>
</dbReference>
<dbReference type="AlphaFoldDB" id="A0A932GPU2"/>
<dbReference type="Pfam" id="PF12832">
    <property type="entry name" value="MFS_1_like"/>
    <property type="match status" value="1"/>
</dbReference>
<evidence type="ECO:0000313" key="8">
    <source>
        <dbReference type="Proteomes" id="UP000741360"/>
    </source>
</evidence>
<feature type="transmembrane region" description="Helical" evidence="5">
    <location>
        <begin position="384"/>
        <end position="403"/>
    </location>
</feature>
<accession>A0A932GPU2</accession>
<dbReference type="SUPFAM" id="SSF103473">
    <property type="entry name" value="MFS general substrate transporter"/>
    <property type="match status" value="1"/>
</dbReference>
<dbReference type="GO" id="GO:0005886">
    <property type="term" value="C:plasma membrane"/>
    <property type="evidence" value="ECO:0007669"/>
    <property type="project" value="TreeGrafter"/>
</dbReference>
<evidence type="ECO:0000259" key="6">
    <source>
        <dbReference type="PROSITE" id="PS50850"/>
    </source>
</evidence>
<dbReference type="GO" id="GO:0022857">
    <property type="term" value="F:transmembrane transporter activity"/>
    <property type="evidence" value="ECO:0007669"/>
    <property type="project" value="InterPro"/>
</dbReference>
<evidence type="ECO:0000256" key="2">
    <source>
        <dbReference type="ARBA" id="ARBA00022692"/>
    </source>
</evidence>
<proteinExistence type="predicted"/>
<evidence type="ECO:0000256" key="4">
    <source>
        <dbReference type="ARBA" id="ARBA00023136"/>
    </source>
</evidence>
<dbReference type="InterPro" id="IPR020846">
    <property type="entry name" value="MFS_dom"/>
</dbReference>
<feature type="transmembrane region" description="Helical" evidence="5">
    <location>
        <begin position="88"/>
        <end position="110"/>
    </location>
</feature>
<feature type="transmembrane region" description="Helical" evidence="5">
    <location>
        <begin position="355"/>
        <end position="378"/>
    </location>
</feature>
<sequence>MKNGEPFQTSTSAVSMRSAYVILSMVAAAHAVNHAYTALMPILYPAIMAELKFNYSQLGLLLGISRMFGQGFQWLAGYMGRFFKRKTLLGFGAIFQGVFLALSGTASNFFQLTGWQTLNRLAGSPQHPNGNSLILEHFGKEARGKALGINFAGGNVGTVIVPLMGAGLLGFLGWRSTLAAFALPGIVIGFILLFLVREENRATDAGAGKAEKPHLGRETLLVLKKRNMLLILLAQATAAGGRGLGILITFVPLYLSQQLKMSVLSTGMLYTIMMIGSVAGPTLAGVVSDRVPQRKLVLVTTYLCSTIMTVLFIHLGHYTWLLPVILFVMGCFVYSESPMLQSLAADSTEELPKDVVFGVFFTFGFGSGALWAVAIGYLVNRFGFIPAFYVMAASYTVGALWIAMMKLGKPAILEA</sequence>
<feature type="transmembrane region" description="Helical" evidence="5">
    <location>
        <begin position="147"/>
        <end position="172"/>
    </location>
</feature>
<evidence type="ECO:0000313" key="7">
    <source>
        <dbReference type="EMBL" id="MBI3014869.1"/>
    </source>
</evidence>
<dbReference type="InterPro" id="IPR011701">
    <property type="entry name" value="MFS"/>
</dbReference>
<dbReference type="Pfam" id="PF07690">
    <property type="entry name" value="MFS_1"/>
    <property type="match status" value="1"/>
</dbReference>
<gene>
    <name evidence="7" type="ORF">HYY65_07405</name>
</gene>
<dbReference type="PANTHER" id="PTHR43129:SF1">
    <property type="entry name" value="FOSMIDOMYCIN RESISTANCE PROTEIN"/>
    <property type="match status" value="1"/>
</dbReference>
<evidence type="ECO:0000256" key="3">
    <source>
        <dbReference type="ARBA" id="ARBA00022989"/>
    </source>
</evidence>
<feature type="transmembrane region" description="Helical" evidence="5">
    <location>
        <begin position="319"/>
        <end position="335"/>
    </location>
</feature>
<keyword evidence="4 5" id="KW-0472">Membrane</keyword>
<reference evidence="7" key="1">
    <citation type="submission" date="2020-07" db="EMBL/GenBank/DDBJ databases">
        <title>Huge and variable diversity of episymbiotic CPR bacteria and DPANN archaea in groundwater ecosystems.</title>
        <authorList>
            <person name="He C.Y."/>
            <person name="Keren R."/>
            <person name="Whittaker M."/>
            <person name="Farag I.F."/>
            <person name="Doudna J."/>
            <person name="Cate J.H.D."/>
            <person name="Banfield J.F."/>
        </authorList>
    </citation>
    <scope>NUCLEOTIDE SEQUENCE</scope>
    <source>
        <strain evidence="7">NC_groundwater_717_Ag_S-0.2um_59_8</strain>
    </source>
</reference>
<dbReference type="Proteomes" id="UP000741360">
    <property type="component" value="Unassembled WGS sequence"/>
</dbReference>
<dbReference type="InterPro" id="IPR036259">
    <property type="entry name" value="MFS_trans_sf"/>
</dbReference>
<feature type="transmembrane region" description="Helical" evidence="5">
    <location>
        <begin position="267"/>
        <end position="287"/>
    </location>
</feature>
<comment type="caution">
    <text evidence="7">The sequence shown here is derived from an EMBL/GenBank/DDBJ whole genome shotgun (WGS) entry which is preliminary data.</text>
</comment>
<feature type="transmembrane region" description="Helical" evidence="5">
    <location>
        <begin position="296"/>
        <end position="313"/>
    </location>
</feature>
<dbReference type="PROSITE" id="PS50850">
    <property type="entry name" value="MFS"/>
    <property type="match status" value="1"/>
</dbReference>
<name>A0A932GPU2_UNCTE</name>
<dbReference type="EMBL" id="JACPSX010000136">
    <property type="protein sequence ID" value="MBI3014869.1"/>
    <property type="molecule type" value="Genomic_DNA"/>
</dbReference>
<dbReference type="Gene3D" id="1.20.1250.20">
    <property type="entry name" value="MFS general substrate transporter like domains"/>
    <property type="match status" value="2"/>
</dbReference>
<feature type="transmembrane region" description="Helical" evidence="5">
    <location>
        <begin position="178"/>
        <end position="196"/>
    </location>
</feature>
<keyword evidence="3 5" id="KW-1133">Transmembrane helix</keyword>
<organism evidence="7 8">
    <name type="scientific">Tectimicrobiota bacterium</name>
    <dbReference type="NCBI Taxonomy" id="2528274"/>
    <lineage>
        <taxon>Bacteria</taxon>
        <taxon>Pseudomonadati</taxon>
        <taxon>Nitrospinota/Tectimicrobiota group</taxon>
        <taxon>Candidatus Tectimicrobiota</taxon>
    </lineage>
</organism>
<keyword evidence="2 5" id="KW-0812">Transmembrane</keyword>
<evidence type="ECO:0000256" key="1">
    <source>
        <dbReference type="ARBA" id="ARBA00004141"/>
    </source>
</evidence>
<feature type="domain" description="Major facilitator superfamily (MFS) profile" evidence="6">
    <location>
        <begin position="22"/>
        <end position="410"/>
    </location>
</feature>
<evidence type="ECO:0000256" key="5">
    <source>
        <dbReference type="SAM" id="Phobius"/>
    </source>
</evidence>
<comment type="subcellular location">
    <subcellularLocation>
        <location evidence="1">Membrane</location>
        <topology evidence="1">Multi-pass membrane protein</topology>
    </subcellularLocation>
</comment>